<dbReference type="SUPFAM" id="SSF50199">
    <property type="entry name" value="Staphylococcal nuclease"/>
    <property type="match status" value="1"/>
</dbReference>
<evidence type="ECO:0000259" key="4">
    <source>
        <dbReference type="PROSITE" id="PS50830"/>
    </source>
</evidence>
<dbReference type="GO" id="GO:0016787">
    <property type="term" value="F:hydrolase activity"/>
    <property type="evidence" value="ECO:0007669"/>
    <property type="project" value="UniProtKB-KW"/>
</dbReference>
<dbReference type="EMBL" id="MNVN01000012">
    <property type="protein sequence ID" value="OIO30850.1"/>
    <property type="molecule type" value="Genomic_DNA"/>
</dbReference>
<accession>A0A1J4V0Z9</accession>
<reference evidence="5 6" key="1">
    <citation type="journal article" date="2016" name="Environ. Microbiol.">
        <title>Genomic resolution of a cold subsurface aquifer community provides metabolic insights for novel microbes adapted to high CO concentrations.</title>
        <authorList>
            <person name="Probst A.J."/>
            <person name="Castelle C.J."/>
            <person name="Singh A."/>
            <person name="Brown C.T."/>
            <person name="Anantharaman K."/>
            <person name="Sharon I."/>
            <person name="Hug L.A."/>
            <person name="Burstein D."/>
            <person name="Emerson J.B."/>
            <person name="Thomas B.C."/>
            <person name="Banfield J.F."/>
        </authorList>
    </citation>
    <scope>NUCLEOTIDE SEQUENCE [LARGE SCALE GENOMIC DNA]</scope>
    <source>
        <strain evidence="5">CG1_02_43_90</strain>
    </source>
</reference>
<name>A0A1J4V0Z9_9BACT</name>
<dbReference type="InterPro" id="IPR002071">
    <property type="entry name" value="Thermonucl_AS"/>
</dbReference>
<dbReference type="GO" id="GO:0004519">
    <property type="term" value="F:endonuclease activity"/>
    <property type="evidence" value="ECO:0007669"/>
    <property type="project" value="UniProtKB-KW"/>
</dbReference>
<dbReference type="SMART" id="SM00318">
    <property type="entry name" value="SNc"/>
    <property type="match status" value="1"/>
</dbReference>
<keyword evidence="2" id="KW-0255">Endonuclease</keyword>
<dbReference type="Pfam" id="PF00565">
    <property type="entry name" value="SNase"/>
    <property type="match status" value="1"/>
</dbReference>
<keyword evidence="1" id="KW-0540">Nuclease</keyword>
<dbReference type="STRING" id="1805281.AUJ77_01750"/>
<dbReference type="AlphaFoldDB" id="A0A1J4V0Z9"/>
<feature type="domain" description="TNase-like" evidence="4">
    <location>
        <begin position="90"/>
        <end position="218"/>
    </location>
</feature>
<dbReference type="PROSITE" id="PS50830">
    <property type="entry name" value="TNASE_3"/>
    <property type="match status" value="1"/>
</dbReference>
<gene>
    <name evidence="5" type="ORF">AUJ77_01750</name>
</gene>
<dbReference type="InterPro" id="IPR035437">
    <property type="entry name" value="SNase_OB-fold_sf"/>
</dbReference>
<dbReference type="Gene3D" id="2.40.50.90">
    <property type="match status" value="1"/>
</dbReference>
<dbReference type="GO" id="GO:0003676">
    <property type="term" value="F:nucleic acid binding"/>
    <property type="evidence" value="ECO:0007669"/>
    <property type="project" value="InterPro"/>
</dbReference>
<protein>
    <recommendedName>
        <fullName evidence="4">TNase-like domain-containing protein</fullName>
    </recommendedName>
</protein>
<comment type="caution">
    <text evidence="5">The sequence shown here is derived from an EMBL/GenBank/DDBJ whole genome shotgun (WGS) entry which is preliminary data.</text>
</comment>
<evidence type="ECO:0000256" key="2">
    <source>
        <dbReference type="ARBA" id="ARBA00022759"/>
    </source>
</evidence>
<dbReference type="InterPro" id="IPR016071">
    <property type="entry name" value="Staphylococal_nuclease_OB-fold"/>
</dbReference>
<keyword evidence="3" id="KW-0378">Hydrolase</keyword>
<dbReference type="Proteomes" id="UP000181992">
    <property type="component" value="Unassembled WGS sequence"/>
</dbReference>
<dbReference type="PROSITE" id="PS01284">
    <property type="entry name" value="TNASE_2"/>
    <property type="match status" value="1"/>
</dbReference>
<evidence type="ECO:0000313" key="5">
    <source>
        <dbReference type="EMBL" id="OIO30850.1"/>
    </source>
</evidence>
<evidence type="ECO:0000256" key="1">
    <source>
        <dbReference type="ARBA" id="ARBA00022722"/>
    </source>
</evidence>
<organism evidence="5 6">
    <name type="scientific">Candidatus Nomurabacteria bacterium CG1_02_43_90</name>
    <dbReference type="NCBI Taxonomy" id="1805281"/>
    <lineage>
        <taxon>Bacteria</taxon>
        <taxon>Candidatus Nomuraibacteriota</taxon>
    </lineage>
</organism>
<dbReference type="PANTHER" id="PTHR12302:SF3">
    <property type="entry name" value="SERINE_THREONINE-PROTEIN KINASE 31"/>
    <property type="match status" value="1"/>
</dbReference>
<dbReference type="PANTHER" id="PTHR12302">
    <property type="entry name" value="EBNA2 BINDING PROTEIN P100"/>
    <property type="match status" value="1"/>
</dbReference>
<evidence type="ECO:0000313" key="6">
    <source>
        <dbReference type="Proteomes" id="UP000181992"/>
    </source>
</evidence>
<sequence>MIKKILYAVGIVLGLFVLLVLVVPASPSAQPQAQQPIVEHSDIATTIPPLIATSTAPQVTKQTTAVKAVAVKTETPKPATTQSIQKYYPVTKVVDGDTVTINLDGTSETIRLIGINTPETVDPRKPVECFGKQASDEAKTILIGKKVRIEKDSTQGERDKYGRLLAYVFRDDGLFFNEHMIQQGYAYEYTYNKPYKYQTQFKADQVTAQSQGKGLWASGVCDSTVTTSSTSTSTTTTSPSGHIFYLSTYYSSKLYYCDTDDGWKSLSPNYLKSYSSEQSLLTAYPSRTLHEPCK</sequence>
<proteinExistence type="predicted"/>
<evidence type="ECO:0000256" key="3">
    <source>
        <dbReference type="ARBA" id="ARBA00022801"/>
    </source>
</evidence>
<dbReference type="CDD" id="cd00175">
    <property type="entry name" value="SNc"/>
    <property type="match status" value="1"/>
</dbReference>